<keyword evidence="1" id="KW-0472">Membrane</keyword>
<protein>
    <submittedName>
        <fullName evidence="2">Uncharacterized protein</fullName>
    </submittedName>
</protein>
<dbReference type="AlphaFoldDB" id="A0A6V7VK02"/>
<feature type="transmembrane region" description="Helical" evidence="1">
    <location>
        <begin position="20"/>
        <end position="39"/>
    </location>
</feature>
<dbReference type="Proteomes" id="UP000580250">
    <property type="component" value="Unassembled WGS sequence"/>
</dbReference>
<sequence>MSHSIWLVELKSNFVSLRSIISLETPKLVSIFYMVGYVVKKFWNYPLIT</sequence>
<name>A0A6V7VK02_MELEN</name>
<proteinExistence type="predicted"/>
<gene>
    <name evidence="2" type="ORF">MENT_LOCUS26432</name>
</gene>
<evidence type="ECO:0000313" key="2">
    <source>
        <dbReference type="EMBL" id="CAD2174744.1"/>
    </source>
</evidence>
<accession>A0A6V7VK02</accession>
<dbReference type="EMBL" id="CAJEWN010000241">
    <property type="protein sequence ID" value="CAD2174744.1"/>
    <property type="molecule type" value="Genomic_DNA"/>
</dbReference>
<keyword evidence="1" id="KW-1133">Transmembrane helix</keyword>
<evidence type="ECO:0000313" key="3">
    <source>
        <dbReference type="Proteomes" id="UP000580250"/>
    </source>
</evidence>
<evidence type="ECO:0000256" key="1">
    <source>
        <dbReference type="SAM" id="Phobius"/>
    </source>
</evidence>
<comment type="caution">
    <text evidence="2">The sequence shown here is derived from an EMBL/GenBank/DDBJ whole genome shotgun (WGS) entry which is preliminary data.</text>
</comment>
<organism evidence="2 3">
    <name type="scientific">Meloidogyne enterolobii</name>
    <name type="common">Root-knot nematode worm</name>
    <name type="synonym">Meloidogyne mayaguensis</name>
    <dbReference type="NCBI Taxonomy" id="390850"/>
    <lineage>
        <taxon>Eukaryota</taxon>
        <taxon>Metazoa</taxon>
        <taxon>Ecdysozoa</taxon>
        <taxon>Nematoda</taxon>
        <taxon>Chromadorea</taxon>
        <taxon>Rhabditida</taxon>
        <taxon>Tylenchina</taxon>
        <taxon>Tylenchomorpha</taxon>
        <taxon>Tylenchoidea</taxon>
        <taxon>Meloidogynidae</taxon>
        <taxon>Meloidogyninae</taxon>
        <taxon>Meloidogyne</taxon>
    </lineage>
</organism>
<reference evidence="2 3" key="1">
    <citation type="submission" date="2020-08" db="EMBL/GenBank/DDBJ databases">
        <authorList>
            <person name="Koutsovoulos G."/>
            <person name="Danchin GJ E."/>
        </authorList>
    </citation>
    <scope>NUCLEOTIDE SEQUENCE [LARGE SCALE GENOMIC DNA]</scope>
</reference>
<keyword evidence="1" id="KW-0812">Transmembrane</keyword>